<accession>A0ABU5P1A5</accession>
<dbReference type="InterPro" id="IPR014756">
    <property type="entry name" value="Ig_E-set"/>
</dbReference>
<evidence type="ECO:0000256" key="2">
    <source>
        <dbReference type="ARBA" id="ARBA00005001"/>
    </source>
</evidence>
<dbReference type="PANTHER" id="PTHR30504:SF2">
    <property type="entry name" value="GLUCANS BIOSYNTHESIS PROTEIN G"/>
    <property type="match status" value="1"/>
</dbReference>
<dbReference type="SUPFAM" id="SSF81296">
    <property type="entry name" value="E set domains"/>
    <property type="match status" value="1"/>
</dbReference>
<dbReference type="InterPro" id="IPR014438">
    <property type="entry name" value="Glucan_biosyn_MdoG/MdoD"/>
</dbReference>
<comment type="subcellular location">
    <subcellularLocation>
        <location evidence="1">Periplasm</location>
    </subcellularLocation>
</comment>
<dbReference type="Proteomes" id="UP001305746">
    <property type="component" value="Unassembled WGS sequence"/>
</dbReference>
<keyword evidence="4" id="KW-0574">Periplasm</keyword>
<dbReference type="PIRSF" id="PIRSF006281">
    <property type="entry name" value="MdoG"/>
    <property type="match status" value="1"/>
</dbReference>
<keyword evidence="7" id="KW-1185">Reference proteome</keyword>
<dbReference type="InterPro" id="IPR013783">
    <property type="entry name" value="Ig-like_fold"/>
</dbReference>
<dbReference type="Gene3D" id="2.70.98.10">
    <property type="match status" value="1"/>
</dbReference>
<dbReference type="PANTHER" id="PTHR30504">
    <property type="entry name" value="GLUCANS BIOSYNTHESIS PROTEIN"/>
    <property type="match status" value="1"/>
</dbReference>
<name>A0ABU5P1A5_9GAMM</name>
<dbReference type="InterPro" id="IPR007444">
    <property type="entry name" value="Glucan_biosyn_MdoG_C"/>
</dbReference>
<reference evidence="6 7" key="1">
    <citation type="submission" date="2023-12" db="EMBL/GenBank/DDBJ databases">
        <title>Marinobacter qingdaonensis sp. nov., isolated from the intertidal sediment of Qingdao, PR China.</title>
        <authorList>
            <person name="Li Y."/>
        </authorList>
    </citation>
    <scope>NUCLEOTIDE SEQUENCE [LARGE SCALE GENOMIC DNA]</scope>
    <source>
        <strain evidence="6 7">ASW11-75</strain>
    </source>
</reference>
<proteinExistence type="inferred from homology"/>
<evidence type="ECO:0000256" key="1">
    <source>
        <dbReference type="ARBA" id="ARBA00004418"/>
    </source>
</evidence>
<evidence type="ECO:0000313" key="6">
    <source>
        <dbReference type="EMBL" id="MEA1081819.1"/>
    </source>
</evidence>
<dbReference type="RefSeq" id="WP_322856261.1">
    <property type="nucleotide sequence ID" value="NZ_JAYDCJ010000003.1"/>
</dbReference>
<evidence type="ECO:0000259" key="5">
    <source>
        <dbReference type="Pfam" id="PF04349"/>
    </source>
</evidence>
<comment type="similarity">
    <text evidence="3">Belongs to the OpgD/OpgG family.</text>
</comment>
<evidence type="ECO:0000313" key="7">
    <source>
        <dbReference type="Proteomes" id="UP001305746"/>
    </source>
</evidence>
<dbReference type="Gene3D" id="2.60.40.10">
    <property type="entry name" value="Immunoglobulins"/>
    <property type="match status" value="1"/>
</dbReference>
<dbReference type="SUPFAM" id="SSF74650">
    <property type="entry name" value="Galactose mutarotase-like"/>
    <property type="match status" value="1"/>
</dbReference>
<evidence type="ECO:0000256" key="3">
    <source>
        <dbReference type="ARBA" id="ARBA00009284"/>
    </source>
</evidence>
<comment type="pathway">
    <text evidence="2">Glycan metabolism; osmoregulated periplasmic glucan (OPG) biosynthesis.</text>
</comment>
<gene>
    <name evidence="6" type="ORF">U5822_14180</name>
</gene>
<feature type="domain" description="Glucan biosynthesis periplasmic MdoG C-terminal" evidence="5">
    <location>
        <begin position="10"/>
        <end position="486"/>
    </location>
</feature>
<protein>
    <submittedName>
        <fullName evidence="6">Glucan biosynthesis protein G</fullName>
    </submittedName>
</protein>
<comment type="caution">
    <text evidence="6">The sequence shown here is derived from an EMBL/GenBank/DDBJ whole genome shotgun (WGS) entry which is preliminary data.</text>
</comment>
<dbReference type="Pfam" id="PF04349">
    <property type="entry name" value="MdoG"/>
    <property type="match status" value="1"/>
</dbReference>
<dbReference type="InterPro" id="IPR011013">
    <property type="entry name" value="Gal_mutarotase_sf_dom"/>
</dbReference>
<evidence type="ECO:0000256" key="4">
    <source>
        <dbReference type="ARBA" id="ARBA00022764"/>
    </source>
</evidence>
<sequence>MLLPCLAMGFGLDDVAERARVLAQSDFEAPEPVPDFLRELTPDQHRAIRFDPARSLWHDDRSRFQVMMIPPGSYYSHAVRLNVVDGERQDPIPFRRDDFAYPDDELRNRIPADLGYAGFTLTDTKPASGERAAVLMFGGASYFRGAGRDQEFGLSGRGVAIDTGLASGEEFPTFTEFWLERPGPDAEAITIYALLEGESITGAYRFALRPGETSAVTVTARLFLRDAVEQLGLAPLTSMFFYAENAAKPMGQWRPEVHDSDGLLIHDRGSGEWLWRPLVNPGKLQLSYHQVAELGGFGLMQRDRVFQSYEDPEARYDRRPSAWVEPEGDWRAGHVVLVALPTEAETNDNIVAFWVSEQRAEPDQLRELSYRVSFGPPSIAGQRLGRAVPTFFGHSNGGGEEANALRFVVDFEGEELAALAPDAPVVSTVVGGEGTEVLEHFVQFIEPKAMWRLSILARPAPGKILALRAFLSLEGKPVSETWIYEYGAGNGSRRQSD</sequence>
<dbReference type="InterPro" id="IPR014718">
    <property type="entry name" value="GH-type_carb-bd"/>
</dbReference>
<dbReference type="EMBL" id="JAYDCJ010000003">
    <property type="protein sequence ID" value="MEA1081819.1"/>
    <property type="molecule type" value="Genomic_DNA"/>
</dbReference>
<organism evidence="6 7">
    <name type="scientific">Marinobacter qingdaonensis</name>
    <dbReference type="NCBI Taxonomy" id="3108486"/>
    <lineage>
        <taxon>Bacteria</taxon>
        <taxon>Pseudomonadati</taxon>
        <taxon>Pseudomonadota</taxon>
        <taxon>Gammaproteobacteria</taxon>
        <taxon>Pseudomonadales</taxon>
        <taxon>Marinobacteraceae</taxon>
        <taxon>Marinobacter</taxon>
    </lineage>
</organism>